<dbReference type="EMBL" id="SJPK01000004">
    <property type="protein sequence ID" value="TWT67428.1"/>
    <property type="molecule type" value="Genomic_DNA"/>
</dbReference>
<evidence type="ECO:0000259" key="3">
    <source>
        <dbReference type="Pfam" id="PF07583"/>
    </source>
</evidence>
<proteinExistence type="predicted"/>
<dbReference type="Pfam" id="PF07587">
    <property type="entry name" value="PSD1"/>
    <property type="match status" value="1"/>
</dbReference>
<evidence type="ECO:0000259" key="4">
    <source>
        <dbReference type="Pfam" id="PF07587"/>
    </source>
</evidence>
<feature type="chain" id="PRO_5022782252" evidence="2">
    <location>
        <begin position="24"/>
        <end position="887"/>
    </location>
</feature>
<feature type="compositionally biased region" description="Basic and acidic residues" evidence="1">
    <location>
        <begin position="125"/>
        <end position="146"/>
    </location>
</feature>
<dbReference type="InterPro" id="IPR011444">
    <property type="entry name" value="DUF1549"/>
</dbReference>
<sequence length="887" mass="98598" precursor="true">MPPALLGRACLLLCALIATPTWAHPADVDEAYFETHIRPLLIEHCYDCHSQSAGESMGELRLDTAPAMKRGGAGGPVLVAGDAGASLLIKAVSYTDLDLQMPPEGKLTDEQIEHLQTWIDGGAPDPRDAAMEEHEAAPTPLDRDPSTHWAFVPPRRLNGNDFASLVQSERDAAGDRDPIDEIARLSAAAENLSPAPSVDRPTLHRRWSEDLHGLPATTEDITSLESDPRPDAETRQIDRMLADPRFSERFTRHWLDVARYADTVGYALGGKDRNIKQAYRYRDWLLAAIADDMPYDEMIRHQIAGDKTADPDSNDADAMGFLTVGRRFLRHDDTIDDRIDVITRGLLGLTVSCARCHDHKFDPIPTIDYYSLYNVLDNSVPPKDLEAAASPLLLVDREKVRNTRVFVRGNRARQGDVAPRRYLTAFRDNETEVFSDGSGRLELAEVIADPTNPLTARVMVNRVWAHLLGRPLVDSPSDFGYRTNAPALQSVLDELATDFASHWSLKRLVRRIVHTRIYRQSARASEEAAVQDPDNALWTHALRSRLDFESMRDGLLVGSGYLDNQIGGPSVEVTNSELTPRRTLYARIDRQNLPGLFRTFDFASPDMHSPGRYYTTVPQQPLFLLNHPQLSEASRLAVKQARQATPGGEDEVIIGSLFQQILAREPTPDEWKDAVGFVSQSPAENARAVDPRDAWQYGTATWENEAVTKFQPLRVFKKKRWQFEDTFPSPGPMSYASLSRDSGHPARGDTGIIVRRWTSHADGKVQISGTVARPSDKGDKIIATIQAQGTILWQQSIPTGPRSYDSIDLDVRAGDTIDFIVHSGPSLSFDGFQWQTKLNLETSAGSIAFDSSADFSGPHSPASIESLDRLEQLAQVLFLSNEFFFVD</sequence>
<reference evidence="6 7" key="1">
    <citation type="submission" date="2019-02" db="EMBL/GenBank/DDBJ databases">
        <title>Deep-cultivation of Planctomycetes and their phenomic and genomic characterization uncovers novel biology.</title>
        <authorList>
            <person name="Wiegand S."/>
            <person name="Jogler M."/>
            <person name="Boedeker C."/>
            <person name="Pinto D."/>
            <person name="Vollmers J."/>
            <person name="Rivas-Marin E."/>
            <person name="Kohn T."/>
            <person name="Peeters S.H."/>
            <person name="Heuer A."/>
            <person name="Rast P."/>
            <person name="Oberbeckmann S."/>
            <person name="Bunk B."/>
            <person name="Jeske O."/>
            <person name="Meyerdierks A."/>
            <person name="Storesund J.E."/>
            <person name="Kallscheuer N."/>
            <person name="Luecker S."/>
            <person name="Lage O.M."/>
            <person name="Pohl T."/>
            <person name="Merkel B.J."/>
            <person name="Hornburger P."/>
            <person name="Mueller R.-W."/>
            <person name="Bruemmer F."/>
            <person name="Labrenz M."/>
            <person name="Spormann A.M."/>
            <person name="Op Den Camp H."/>
            <person name="Overmann J."/>
            <person name="Amann R."/>
            <person name="Jetten M.S.M."/>
            <person name="Mascher T."/>
            <person name="Medema M.H."/>
            <person name="Devos D.P."/>
            <person name="Kaster A.-K."/>
            <person name="Ovreas L."/>
            <person name="Rohde M."/>
            <person name="Galperin M.Y."/>
            <person name="Jogler C."/>
        </authorList>
    </citation>
    <scope>NUCLEOTIDE SEQUENCE [LARGE SCALE GENOMIC DNA]</scope>
    <source>
        <strain evidence="6 7">CA85</strain>
    </source>
</reference>
<evidence type="ECO:0000313" key="6">
    <source>
        <dbReference type="EMBL" id="TWT67428.1"/>
    </source>
</evidence>
<dbReference type="RefSeq" id="WP_146391303.1">
    <property type="nucleotide sequence ID" value="NZ_SJPK01000004.1"/>
</dbReference>
<feature type="signal peptide" evidence="2">
    <location>
        <begin position="1"/>
        <end position="23"/>
    </location>
</feature>
<name>A0A5C5XXM1_9BACT</name>
<evidence type="ECO:0000313" key="7">
    <source>
        <dbReference type="Proteomes" id="UP000318053"/>
    </source>
</evidence>
<dbReference type="AlphaFoldDB" id="A0A5C5XXM1"/>
<keyword evidence="2" id="KW-0732">Signal</keyword>
<protein>
    <submittedName>
        <fullName evidence="6">Planctomycete cytochrome C</fullName>
    </submittedName>
</protein>
<dbReference type="PANTHER" id="PTHR35889">
    <property type="entry name" value="CYCLOINULO-OLIGOSACCHARIDE FRUCTANOTRANSFERASE-RELATED"/>
    <property type="match status" value="1"/>
</dbReference>
<dbReference type="Pfam" id="PF07635">
    <property type="entry name" value="PSCyt1"/>
    <property type="match status" value="1"/>
</dbReference>
<dbReference type="Pfam" id="PF07583">
    <property type="entry name" value="PSCyt2"/>
    <property type="match status" value="1"/>
</dbReference>
<feature type="compositionally biased region" description="Basic and acidic residues" evidence="1">
    <location>
        <begin position="226"/>
        <end position="235"/>
    </location>
</feature>
<dbReference type="GO" id="GO:0009055">
    <property type="term" value="F:electron transfer activity"/>
    <property type="evidence" value="ECO:0007669"/>
    <property type="project" value="InterPro"/>
</dbReference>
<dbReference type="InterPro" id="IPR036909">
    <property type="entry name" value="Cyt_c-like_dom_sf"/>
</dbReference>
<dbReference type="OrthoDB" id="127107at2"/>
<dbReference type="InterPro" id="IPR022655">
    <property type="entry name" value="DUF1553"/>
</dbReference>
<accession>A0A5C5XXM1</accession>
<dbReference type="SUPFAM" id="SSF46626">
    <property type="entry name" value="Cytochrome c"/>
    <property type="match status" value="1"/>
</dbReference>
<feature type="domain" description="DUF1553" evidence="4">
    <location>
        <begin position="439"/>
        <end position="677"/>
    </location>
</feature>
<gene>
    <name evidence="6" type="ORF">CA85_22790</name>
</gene>
<feature type="domain" description="Cytochrome C Planctomycete-type" evidence="5">
    <location>
        <begin position="45"/>
        <end position="105"/>
    </location>
</feature>
<feature type="domain" description="DUF1549" evidence="3">
    <location>
        <begin position="178"/>
        <end position="378"/>
    </location>
</feature>
<dbReference type="InterPro" id="IPR011429">
    <property type="entry name" value="Cyt_c_Planctomycete-type"/>
</dbReference>
<comment type="caution">
    <text evidence="6">The sequence shown here is derived from an EMBL/GenBank/DDBJ whole genome shotgun (WGS) entry which is preliminary data.</text>
</comment>
<evidence type="ECO:0000259" key="5">
    <source>
        <dbReference type="Pfam" id="PF07635"/>
    </source>
</evidence>
<organism evidence="6 7">
    <name type="scientific">Allorhodopirellula solitaria</name>
    <dbReference type="NCBI Taxonomy" id="2527987"/>
    <lineage>
        <taxon>Bacteria</taxon>
        <taxon>Pseudomonadati</taxon>
        <taxon>Planctomycetota</taxon>
        <taxon>Planctomycetia</taxon>
        <taxon>Pirellulales</taxon>
        <taxon>Pirellulaceae</taxon>
        <taxon>Allorhodopirellula</taxon>
    </lineage>
</organism>
<feature type="region of interest" description="Disordered" evidence="1">
    <location>
        <begin position="206"/>
        <end position="235"/>
    </location>
</feature>
<dbReference type="PANTHER" id="PTHR35889:SF3">
    <property type="entry name" value="F-BOX DOMAIN-CONTAINING PROTEIN"/>
    <property type="match status" value="1"/>
</dbReference>
<feature type="region of interest" description="Disordered" evidence="1">
    <location>
        <begin position="122"/>
        <end position="154"/>
    </location>
</feature>
<dbReference type="GO" id="GO:0020037">
    <property type="term" value="F:heme binding"/>
    <property type="evidence" value="ECO:0007669"/>
    <property type="project" value="InterPro"/>
</dbReference>
<evidence type="ECO:0000256" key="2">
    <source>
        <dbReference type="SAM" id="SignalP"/>
    </source>
</evidence>
<dbReference type="Proteomes" id="UP000318053">
    <property type="component" value="Unassembled WGS sequence"/>
</dbReference>
<keyword evidence="7" id="KW-1185">Reference proteome</keyword>
<evidence type="ECO:0000256" key="1">
    <source>
        <dbReference type="SAM" id="MobiDB-lite"/>
    </source>
</evidence>